<sequence length="152" mass="17055">MSGARICYTTVRHHLDVPTLDNTTPHPLDDQVSSTEMREVIQTREGARAQFCTLIARPNCIMLSMTCICIVVNFNIADYLLDKPKDLHISELGTCSGMEPRKLGKIRLLTVGFASMKVYRPMHLIDHDIFANNRLSMMLLSKSGVSSFTDPL</sequence>
<gene>
    <name evidence="1" type="ORF">EDD18DRAFT_1083678</name>
</gene>
<dbReference type="InterPro" id="IPR036388">
    <property type="entry name" value="WH-like_DNA-bd_sf"/>
</dbReference>
<organism evidence="1 2">
    <name type="scientific">Armillaria luteobubalina</name>
    <dbReference type="NCBI Taxonomy" id="153913"/>
    <lineage>
        <taxon>Eukaryota</taxon>
        <taxon>Fungi</taxon>
        <taxon>Dikarya</taxon>
        <taxon>Basidiomycota</taxon>
        <taxon>Agaricomycotina</taxon>
        <taxon>Agaricomycetes</taxon>
        <taxon>Agaricomycetidae</taxon>
        <taxon>Agaricales</taxon>
        <taxon>Marasmiineae</taxon>
        <taxon>Physalacriaceae</taxon>
        <taxon>Armillaria</taxon>
    </lineage>
</organism>
<dbReference type="Proteomes" id="UP001175228">
    <property type="component" value="Unassembled WGS sequence"/>
</dbReference>
<reference evidence="1" key="1">
    <citation type="submission" date="2023-06" db="EMBL/GenBank/DDBJ databases">
        <authorList>
            <consortium name="Lawrence Berkeley National Laboratory"/>
            <person name="Ahrendt S."/>
            <person name="Sahu N."/>
            <person name="Indic B."/>
            <person name="Wong-Bajracharya J."/>
            <person name="Merenyi Z."/>
            <person name="Ke H.-M."/>
            <person name="Monk M."/>
            <person name="Kocsube S."/>
            <person name="Drula E."/>
            <person name="Lipzen A."/>
            <person name="Balint B."/>
            <person name="Henrissat B."/>
            <person name="Andreopoulos B."/>
            <person name="Martin F.M."/>
            <person name="Harder C.B."/>
            <person name="Rigling D."/>
            <person name="Ford K.L."/>
            <person name="Foster G.D."/>
            <person name="Pangilinan J."/>
            <person name="Papanicolaou A."/>
            <person name="Barry K."/>
            <person name="LaButti K."/>
            <person name="Viragh M."/>
            <person name="Koriabine M."/>
            <person name="Yan M."/>
            <person name="Riley R."/>
            <person name="Champramary S."/>
            <person name="Plett K.L."/>
            <person name="Tsai I.J."/>
            <person name="Slot J."/>
            <person name="Sipos G."/>
            <person name="Plett J."/>
            <person name="Nagy L.G."/>
            <person name="Grigoriev I.V."/>
        </authorList>
    </citation>
    <scope>NUCLEOTIDE SEQUENCE</scope>
    <source>
        <strain evidence="1">HWK02</strain>
    </source>
</reference>
<dbReference type="Gene3D" id="1.10.10.10">
    <property type="entry name" value="Winged helix-like DNA-binding domain superfamily/Winged helix DNA-binding domain"/>
    <property type="match status" value="1"/>
</dbReference>
<keyword evidence="2" id="KW-1185">Reference proteome</keyword>
<comment type="caution">
    <text evidence="1">The sequence shown here is derived from an EMBL/GenBank/DDBJ whole genome shotgun (WGS) entry which is preliminary data.</text>
</comment>
<dbReference type="AlphaFoldDB" id="A0AA39PIP2"/>
<protein>
    <submittedName>
        <fullName evidence="1">Uncharacterized protein</fullName>
    </submittedName>
</protein>
<dbReference type="EMBL" id="JAUEPU010000053">
    <property type="protein sequence ID" value="KAK0484294.1"/>
    <property type="molecule type" value="Genomic_DNA"/>
</dbReference>
<accession>A0AA39PIP2</accession>
<evidence type="ECO:0000313" key="1">
    <source>
        <dbReference type="EMBL" id="KAK0484294.1"/>
    </source>
</evidence>
<proteinExistence type="predicted"/>
<evidence type="ECO:0000313" key="2">
    <source>
        <dbReference type="Proteomes" id="UP001175228"/>
    </source>
</evidence>
<name>A0AA39PIP2_9AGAR</name>